<evidence type="ECO:0000313" key="2">
    <source>
        <dbReference type="EMBL" id="AIW02637.1"/>
    </source>
</evidence>
<protein>
    <recommendedName>
        <fullName evidence="1">DUF7336 domain-containing protein</fullName>
    </recommendedName>
</protein>
<dbReference type="RefSeq" id="YP_009225864.1">
    <property type="nucleotide sequence ID" value="NC_029098.1"/>
</dbReference>
<dbReference type="OrthoDB" id="39713at10239"/>
<dbReference type="KEGG" id="vg:26796890"/>
<accession>A0A0A0RQM1</accession>
<proteinExistence type="predicted"/>
<keyword evidence="3" id="KW-1185">Reference proteome</keyword>
<evidence type="ECO:0000313" key="3">
    <source>
        <dbReference type="Proteomes" id="UP000030200"/>
    </source>
</evidence>
<evidence type="ECO:0000259" key="1">
    <source>
        <dbReference type="Pfam" id="PF24024"/>
    </source>
</evidence>
<gene>
    <name evidence="2" type="primary">161</name>
    <name evidence="2" type="ORF">PBI_JAY2JAY_161</name>
</gene>
<dbReference type="EMBL" id="KM652554">
    <property type="protein sequence ID" value="AIW02637.1"/>
    <property type="molecule type" value="Genomic_DNA"/>
</dbReference>
<name>A0A0A0RQM1_9CAUD</name>
<dbReference type="Proteomes" id="UP000030200">
    <property type="component" value="Segment"/>
</dbReference>
<organism evidence="2 3">
    <name type="scientific">Streptomyces phage Jay2Jay</name>
    <dbReference type="NCBI Taxonomy" id="1556290"/>
    <lineage>
        <taxon>Viruses</taxon>
        <taxon>Duplodnaviria</taxon>
        <taxon>Heunggongvirae</taxon>
        <taxon>Uroviricota</taxon>
        <taxon>Caudoviricetes</taxon>
        <taxon>Stanwilliamsviridae</taxon>
        <taxon>Boydwoodruffvirinae</taxon>
        <taxon>Samistivirus</taxon>
        <taxon>Samistivirus jay2jay</taxon>
    </lineage>
</organism>
<dbReference type="GeneID" id="26796890"/>
<sequence length="48" mass="5510">MKVYIVIEDICCCGIEILGVFSTEKKAQDFIDSDEKYKYAEITEEEVA</sequence>
<reference evidence="2 3" key="1">
    <citation type="submission" date="2014-09" db="EMBL/GenBank/DDBJ databases">
        <authorList>
            <person name="Gicewicz E.A."/>
            <person name="Hiryak K.M."/>
            <person name="Horoschock A.N."/>
            <person name="Kneeream E.R."/>
            <person name="Luchetta J."/>
            <person name="Mikolon A.R."/>
            <person name="Smith S.N."/>
            <person name="Svintozelskiy S."/>
            <person name="Yucha M.L."/>
            <person name="Manna D.P."/>
            <person name="Pidcock K.A."/>
            <person name="Laing C.E."/>
            <person name="Schaff J.E."/>
            <person name="Dashiell C.L."/>
            <person name="Macialek J.A."/>
            <person name="Anders K.R."/>
            <person name="Braun M.A."/>
            <person name="Delesalle V.A."/>
            <person name="Hughes L.E."/>
            <person name="Ware V.C."/>
            <person name="Bradley K.W."/>
            <person name="Barker L.P."/>
            <person name="Asai D.J."/>
            <person name="Bowman C.A."/>
            <person name="Russell D.A."/>
            <person name="Pope W.H."/>
            <person name="Jacobs-Sera D."/>
            <person name="Hendrix R.W."/>
            <person name="Hatfull G.F."/>
        </authorList>
    </citation>
    <scope>NUCLEOTIDE SEQUENCE [LARGE SCALE GENOMIC DNA]</scope>
</reference>
<dbReference type="InterPro" id="IPR055760">
    <property type="entry name" value="DUF7336"/>
</dbReference>
<feature type="domain" description="DUF7336" evidence="1">
    <location>
        <begin position="1"/>
        <end position="47"/>
    </location>
</feature>
<dbReference type="Pfam" id="PF24024">
    <property type="entry name" value="DUF7336"/>
    <property type="match status" value="1"/>
</dbReference>